<feature type="region of interest" description="Disordered" evidence="1">
    <location>
        <begin position="134"/>
        <end position="159"/>
    </location>
</feature>
<dbReference type="Gene3D" id="3.30.160.250">
    <property type="match status" value="1"/>
</dbReference>
<dbReference type="Proteomes" id="UP000253752">
    <property type="component" value="Unassembled WGS sequence"/>
</dbReference>
<accession>A0A369MUJ4</accession>
<comment type="caution">
    <text evidence="2">The sequence shown here is derived from an EMBL/GenBank/DDBJ whole genome shotgun (WGS) entry which is preliminary data.</text>
</comment>
<dbReference type="InterPro" id="IPR035069">
    <property type="entry name" value="TTHA1013/TTHA0281-like"/>
</dbReference>
<dbReference type="EMBL" id="PPTX01000009">
    <property type="protein sequence ID" value="RDB80004.1"/>
    <property type="molecule type" value="Genomic_DNA"/>
</dbReference>
<organism evidence="2 3">
    <name type="scientific">Eggerthella lenta</name>
    <name type="common">Eubacterium lentum</name>
    <dbReference type="NCBI Taxonomy" id="84112"/>
    <lineage>
        <taxon>Bacteria</taxon>
        <taxon>Bacillati</taxon>
        <taxon>Actinomycetota</taxon>
        <taxon>Coriobacteriia</taxon>
        <taxon>Eggerthellales</taxon>
        <taxon>Eggerthellaceae</taxon>
        <taxon>Eggerthella</taxon>
    </lineage>
</organism>
<reference evidence="2 3" key="1">
    <citation type="journal article" date="2018" name="Elife">
        <title>Discovery and characterization of a prevalent human gut bacterial enzyme sufficient for the inactivation of a family of plant toxins.</title>
        <authorList>
            <person name="Koppel N."/>
            <person name="Bisanz J.E."/>
            <person name="Pandelia M.E."/>
            <person name="Turnbaugh P.J."/>
            <person name="Balskus E.P."/>
        </authorList>
    </citation>
    <scope>NUCLEOTIDE SEQUENCE [LARGE SCALE GENOMIC DNA]</scope>
    <source>
        <strain evidence="2 3">MR1 #12</strain>
    </source>
</reference>
<evidence type="ECO:0000313" key="3">
    <source>
        <dbReference type="Proteomes" id="UP000253752"/>
    </source>
</evidence>
<sequence>MKHVYEFEVFLDEGRYTVWPFDFECGGTSGATFREACEMAVDWLKTVVEDYAMHDEATPEPTFDNEPRYGGRIITVAIDAGLETIPRMTAAEAARALGVSPSRVSHMIRDGLLESFKYGHNTWVTGYSVEARLRERPPAGRPKRKPAASAEDRPQALEA</sequence>
<evidence type="ECO:0000313" key="2">
    <source>
        <dbReference type="EMBL" id="RDB80004.1"/>
    </source>
</evidence>
<feature type="compositionally biased region" description="Basic and acidic residues" evidence="1">
    <location>
        <begin position="150"/>
        <end position="159"/>
    </location>
</feature>
<keyword evidence="2" id="KW-0238">DNA-binding</keyword>
<evidence type="ECO:0000256" key="1">
    <source>
        <dbReference type="SAM" id="MobiDB-lite"/>
    </source>
</evidence>
<dbReference type="GO" id="GO:0003677">
    <property type="term" value="F:DNA binding"/>
    <property type="evidence" value="ECO:0007669"/>
    <property type="project" value="UniProtKB-KW"/>
</dbReference>
<gene>
    <name evidence="2" type="ORF">C1872_07475</name>
</gene>
<dbReference type="AlphaFoldDB" id="A0A369MUJ4"/>
<dbReference type="RefSeq" id="WP_114516409.1">
    <property type="nucleotide sequence ID" value="NZ_AP025575.1"/>
</dbReference>
<protein>
    <submittedName>
        <fullName evidence="2">DNA-binding protein</fullName>
    </submittedName>
</protein>
<dbReference type="SUPFAM" id="SSF143100">
    <property type="entry name" value="TTHA1013/TTHA0281-like"/>
    <property type="match status" value="1"/>
</dbReference>
<name>A0A369MUJ4_EGGLN</name>
<proteinExistence type="predicted"/>